<dbReference type="Pfam" id="PF12735">
    <property type="entry name" value="IgD3_Trs65"/>
    <property type="match status" value="1"/>
</dbReference>
<dbReference type="GO" id="GO:0006891">
    <property type="term" value="P:intra-Golgi vesicle-mediated transport"/>
    <property type="evidence" value="ECO:0007669"/>
    <property type="project" value="InterPro"/>
</dbReference>
<dbReference type="EMBL" id="KV417308">
    <property type="protein sequence ID" value="KZO92651.1"/>
    <property type="molecule type" value="Genomic_DNA"/>
</dbReference>
<gene>
    <name evidence="3" type="ORF">CALVIDRAFT_567138</name>
</gene>
<feature type="region of interest" description="Disordered" evidence="1">
    <location>
        <begin position="103"/>
        <end position="155"/>
    </location>
</feature>
<feature type="compositionally biased region" description="Basic and acidic residues" evidence="1">
    <location>
        <begin position="845"/>
        <end position="860"/>
    </location>
</feature>
<accession>A0A167IHH3</accession>
<organism evidence="3 4">
    <name type="scientific">Calocera viscosa (strain TUFC12733)</name>
    <dbReference type="NCBI Taxonomy" id="1330018"/>
    <lineage>
        <taxon>Eukaryota</taxon>
        <taxon>Fungi</taxon>
        <taxon>Dikarya</taxon>
        <taxon>Basidiomycota</taxon>
        <taxon>Agaricomycotina</taxon>
        <taxon>Dacrymycetes</taxon>
        <taxon>Dacrymycetales</taxon>
        <taxon>Dacrymycetaceae</taxon>
        <taxon>Calocera</taxon>
    </lineage>
</organism>
<evidence type="ECO:0000313" key="3">
    <source>
        <dbReference type="EMBL" id="KZO92651.1"/>
    </source>
</evidence>
<dbReference type="AlphaFoldDB" id="A0A167IHH3"/>
<dbReference type="OrthoDB" id="24630at2759"/>
<feature type="region of interest" description="Disordered" evidence="1">
    <location>
        <begin position="837"/>
        <end position="863"/>
    </location>
</feature>
<dbReference type="InterPro" id="IPR055420">
    <property type="entry name" value="IgD3_Trs65"/>
</dbReference>
<reference evidence="3 4" key="1">
    <citation type="journal article" date="2016" name="Mol. Biol. Evol.">
        <title>Comparative Genomics of Early-Diverging Mushroom-Forming Fungi Provides Insights into the Origins of Lignocellulose Decay Capabilities.</title>
        <authorList>
            <person name="Nagy L.G."/>
            <person name="Riley R."/>
            <person name="Tritt A."/>
            <person name="Adam C."/>
            <person name="Daum C."/>
            <person name="Floudas D."/>
            <person name="Sun H."/>
            <person name="Yadav J.S."/>
            <person name="Pangilinan J."/>
            <person name="Larsson K.H."/>
            <person name="Matsuura K."/>
            <person name="Barry K."/>
            <person name="Labutti K."/>
            <person name="Kuo R."/>
            <person name="Ohm R.A."/>
            <person name="Bhattacharya S.S."/>
            <person name="Shirouzu T."/>
            <person name="Yoshinaga Y."/>
            <person name="Martin F.M."/>
            <person name="Grigoriev I.V."/>
            <person name="Hibbett D.S."/>
        </authorList>
    </citation>
    <scope>NUCLEOTIDE SEQUENCE [LARGE SCALE GENOMIC DNA]</scope>
    <source>
        <strain evidence="3 4">TUFC12733</strain>
    </source>
</reference>
<feature type="compositionally biased region" description="Low complexity" evidence="1">
    <location>
        <begin position="687"/>
        <end position="699"/>
    </location>
</feature>
<feature type="compositionally biased region" description="Low complexity" evidence="1">
    <location>
        <begin position="331"/>
        <end position="346"/>
    </location>
</feature>
<feature type="compositionally biased region" description="Pro residues" evidence="1">
    <location>
        <begin position="105"/>
        <end position="116"/>
    </location>
</feature>
<protein>
    <recommendedName>
        <fullName evidence="2">Trafficking protein particle complex II-specific subunit 65 IgD3 domain-containing protein</fullName>
    </recommendedName>
</protein>
<evidence type="ECO:0000313" key="4">
    <source>
        <dbReference type="Proteomes" id="UP000076738"/>
    </source>
</evidence>
<dbReference type="PANTHER" id="PTHR28159:SF1">
    <property type="entry name" value="TRAFFICKING PROTEIN PARTICLE COMPLEX II-SPECIFIC SUBUNIT 65"/>
    <property type="match status" value="1"/>
</dbReference>
<feature type="compositionally biased region" description="Low complexity" evidence="1">
    <location>
        <begin position="732"/>
        <end position="743"/>
    </location>
</feature>
<keyword evidence="4" id="KW-1185">Reference proteome</keyword>
<dbReference type="STRING" id="1330018.A0A167IHH3"/>
<dbReference type="GO" id="GO:1990071">
    <property type="term" value="C:TRAPPII protein complex"/>
    <property type="evidence" value="ECO:0007669"/>
    <property type="project" value="InterPro"/>
</dbReference>
<feature type="region of interest" description="Disordered" evidence="1">
    <location>
        <begin position="331"/>
        <end position="354"/>
    </location>
</feature>
<dbReference type="GO" id="GO:0005802">
    <property type="term" value="C:trans-Golgi network"/>
    <property type="evidence" value="ECO:0007669"/>
    <property type="project" value="TreeGrafter"/>
</dbReference>
<sequence length="936" mass="100139">MSTIEQLFGRATVDILIPTAPFSLKDVGDDYGAWTERVSGDARKLAFYGILDEHLPLVLSLKLPLSSASSAQDADPTSPPASVLNLLARTQLTLEASYIASTPYPSTPLTPGPPSARPTSALPGRSASLRPGQQTLPVSMQPPQTPVPTPGTMDWDRKYSRAEGVVMGTFVWGEDANGEAEEQGEKFALLWGEREKAWTALFRMDVTIAYLRTRTPDPLLCLTCSATLRDKPLLPTAARAPLLSLIQSANINVAPDVPQTPNTANSVITTEFDDDDEDDDIARFEEVNLLDGLVGPSYSSMTESEDAEDQLTLPSTRLSHTLRRELFSLPTLASPPSSAVPTTGTPTPAPTPMMAHNRARSVPAIMRKAFRKVLPVVSGIKVRMRASFLPRSGLMDEEDEGEEESQGKRCVLSVEVENAGDGYGFEVERIELNVSGDDSRTSLIGWDPESDEHVFPLRLKAQDQYNLLYNVAFTSWNASSGRAPPAANGSKRISQLSGQRNVIITLHGRPFSPTPSTPTPARPQVNGHKHGEVEYVTESFPSTWNCTIDITPTVADADLAAAARTLGDGEVLPTPHPTSPFRSTLPPGSNMLHHHLSPIASPIAAKRAPGTDKRATFANLTTLQASPRLPSTLSSRPTGPARSATLPALSALNTSISSASVGPPKFTPTKPSSMMSVIGPNGVTVMVPSPGRPSVGPSSAQPNRRSDPPPPTPAFPPYSAVSRPKTPMSQLPAAAPANGTGATVEPRRNRVSFPAAASPGPNLPGPPPTAALEGMRVESEPVLVSVALQYPQRGKGRVVDEDDKANIEPLDTFSLEIFVFNQSSTTRTLVVSYPTSRARSGSVSARDRQEDTEKLQKDRSGFLPLENQKTIGPLLPGTCQSIQMPFLALQTGVHTIDTLELHDPDTGYTLNLRQVMTVVVRDALPNGGEKVAPNGA</sequence>
<evidence type="ECO:0000256" key="1">
    <source>
        <dbReference type="SAM" id="MobiDB-lite"/>
    </source>
</evidence>
<feature type="region of interest" description="Disordered" evidence="1">
    <location>
        <begin position="656"/>
        <end position="745"/>
    </location>
</feature>
<dbReference type="PANTHER" id="PTHR28159">
    <property type="entry name" value="TRAFFICKING PROTEIN PARTICLE COMPLEX II-SPECIFIC SUBUNIT 65"/>
    <property type="match status" value="1"/>
</dbReference>
<feature type="domain" description="Trafficking protein particle complex II-specific subunit 65 IgD3" evidence="2">
    <location>
        <begin position="859"/>
        <end position="920"/>
    </location>
</feature>
<proteinExistence type="predicted"/>
<dbReference type="Proteomes" id="UP000076738">
    <property type="component" value="Unassembled WGS sequence"/>
</dbReference>
<evidence type="ECO:0000259" key="2">
    <source>
        <dbReference type="Pfam" id="PF12735"/>
    </source>
</evidence>
<name>A0A167IHH3_CALVF</name>
<dbReference type="InterPro" id="IPR024662">
    <property type="entry name" value="Trs65"/>
</dbReference>